<organism evidence="1 2">
    <name type="scientific">Aspergillus leporis</name>
    <dbReference type="NCBI Taxonomy" id="41062"/>
    <lineage>
        <taxon>Eukaryota</taxon>
        <taxon>Fungi</taxon>
        <taxon>Dikarya</taxon>
        <taxon>Ascomycota</taxon>
        <taxon>Pezizomycotina</taxon>
        <taxon>Eurotiomycetes</taxon>
        <taxon>Eurotiomycetidae</taxon>
        <taxon>Eurotiales</taxon>
        <taxon>Aspergillaceae</taxon>
        <taxon>Aspergillus</taxon>
        <taxon>Aspergillus subgen. Circumdati</taxon>
    </lineage>
</organism>
<accession>A0A5N5XA40</accession>
<protein>
    <submittedName>
        <fullName evidence="1">Uncharacterized protein</fullName>
    </submittedName>
</protein>
<sequence length="136" mass="15431">MFMRFASSNECRTISREDLGFYNALVIAAVYEILGEDIDANSAQSFIPPLKYCIQKHPYLSVVVKDKHTEKSVYEGVSSINLNDHISIIHDDEVSSDGETATFEKALLPILDRPWPADYQLGESLCSLWHRHMTPQ</sequence>
<dbReference type="OrthoDB" id="2150604at2759"/>
<proteinExistence type="predicted"/>
<reference evidence="1 2" key="1">
    <citation type="submission" date="2019-04" db="EMBL/GenBank/DDBJ databases">
        <title>Friends and foes A comparative genomics study of 23 Aspergillus species from section Flavi.</title>
        <authorList>
            <consortium name="DOE Joint Genome Institute"/>
            <person name="Kjaerbolling I."/>
            <person name="Vesth T."/>
            <person name="Frisvad J.C."/>
            <person name="Nybo J.L."/>
            <person name="Theobald S."/>
            <person name="Kildgaard S."/>
            <person name="Isbrandt T."/>
            <person name="Kuo A."/>
            <person name="Sato A."/>
            <person name="Lyhne E.K."/>
            <person name="Kogle M.E."/>
            <person name="Wiebenga A."/>
            <person name="Kun R.S."/>
            <person name="Lubbers R.J."/>
            <person name="Makela M.R."/>
            <person name="Barry K."/>
            <person name="Chovatia M."/>
            <person name="Clum A."/>
            <person name="Daum C."/>
            <person name="Haridas S."/>
            <person name="He G."/>
            <person name="LaButti K."/>
            <person name="Lipzen A."/>
            <person name="Mondo S."/>
            <person name="Riley R."/>
            <person name="Salamov A."/>
            <person name="Simmons B.A."/>
            <person name="Magnuson J.K."/>
            <person name="Henrissat B."/>
            <person name="Mortensen U.H."/>
            <person name="Larsen T.O."/>
            <person name="Devries R.P."/>
            <person name="Grigoriev I.V."/>
            <person name="Machida M."/>
            <person name="Baker S.E."/>
            <person name="Andersen M.R."/>
        </authorList>
    </citation>
    <scope>NUCLEOTIDE SEQUENCE [LARGE SCALE GENOMIC DNA]</scope>
    <source>
        <strain evidence="1 2">CBS 151.66</strain>
    </source>
</reference>
<dbReference type="Proteomes" id="UP000326565">
    <property type="component" value="Unassembled WGS sequence"/>
</dbReference>
<evidence type="ECO:0000313" key="2">
    <source>
        <dbReference type="Proteomes" id="UP000326565"/>
    </source>
</evidence>
<name>A0A5N5XA40_9EURO</name>
<keyword evidence="2" id="KW-1185">Reference proteome</keyword>
<gene>
    <name evidence="1" type="ORF">BDV29DRAFT_170809</name>
</gene>
<evidence type="ECO:0000313" key="1">
    <source>
        <dbReference type="EMBL" id="KAB8076120.1"/>
    </source>
</evidence>
<dbReference type="EMBL" id="ML732185">
    <property type="protein sequence ID" value="KAB8076120.1"/>
    <property type="molecule type" value="Genomic_DNA"/>
</dbReference>
<dbReference type="AlphaFoldDB" id="A0A5N5XA40"/>